<name>Q83DL0_COXBU</name>
<proteinExistence type="predicted"/>
<dbReference type="EnsemblBacteria" id="AAO90257">
    <property type="protein sequence ID" value="AAO90257"/>
    <property type="gene ID" value="CBU_0714"/>
</dbReference>
<sequence>MRMRNKEEAMPFDLSLLIVDEIIARARAFHAKEGVVFPENVNESSEEDFQQILADHQNDLTYRELKEAINNLEPDQQMQLVALMYLGRGDFSDWEESFAEAEAGWTNRTAEYLLSKPQLADYLEAGLDAMGYRREG</sequence>
<dbReference type="eggNOG" id="ENOG5032ZE4">
    <property type="taxonomic scope" value="Bacteria"/>
</dbReference>
<dbReference type="Proteomes" id="UP000002671">
    <property type="component" value="Chromosome"/>
</dbReference>
<gene>
    <name evidence="1" type="ordered locus">CBU_0714</name>
</gene>
<dbReference type="STRING" id="227377.CBU_0714"/>
<dbReference type="AlphaFoldDB" id="Q83DL0"/>
<evidence type="ECO:0000313" key="1">
    <source>
        <dbReference type="EMBL" id="AAO90257.2"/>
    </source>
</evidence>
<reference evidence="1 2" key="2">
    <citation type="journal article" date="2009" name="Infect. Immun.">
        <title>Comparative genomics reveal extensive transposon-mediated genomic plasticity and diversity among potential effector proteins within the genus Coxiella.</title>
        <authorList>
            <person name="Beare P.A."/>
            <person name="Unsworth N."/>
            <person name="Andoh M."/>
            <person name="Voth D.E."/>
            <person name="Omsland A."/>
            <person name="Gilk S.D."/>
            <person name="Williams K.P."/>
            <person name="Sobral B.W."/>
            <person name="Kupko J.J.III."/>
            <person name="Porcella S.F."/>
            <person name="Samuel J.E."/>
            <person name="Heinzen R.A."/>
        </authorList>
    </citation>
    <scope>NUCLEOTIDE SEQUENCE [LARGE SCALE GENOMIC DNA]</scope>
    <source>
        <strain evidence="2">RSA 493 / Nine Mile phase I</strain>
    </source>
</reference>
<accession>Q83DL0</accession>
<dbReference type="Pfam" id="PF12616">
    <property type="entry name" value="DUF3775"/>
    <property type="match status" value="1"/>
</dbReference>
<organism evidence="1 2">
    <name type="scientific">Coxiella burnetii (strain RSA 493 / Nine Mile phase I)</name>
    <dbReference type="NCBI Taxonomy" id="227377"/>
    <lineage>
        <taxon>Bacteria</taxon>
        <taxon>Pseudomonadati</taxon>
        <taxon>Pseudomonadota</taxon>
        <taxon>Gammaproteobacteria</taxon>
        <taxon>Legionellales</taxon>
        <taxon>Coxiellaceae</taxon>
        <taxon>Coxiella</taxon>
    </lineage>
</organism>
<dbReference type="OrthoDB" id="5641374at2"/>
<dbReference type="PATRIC" id="fig|227377.7.peg.697"/>
<dbReference type="EMBL" id="AE016828">
    <property type="protein sequence ID" value="AAO90257.2"/>
    <property type="molecule type" value="Genomic_DNA"/>
</dbReference>
<keyword evidence="2" id="KW-1185">Reference proteome</keyword>
<dbReference type="RefSeq" id="WP_010957756.1">
    <property type="nucleotide sequence ID" value="NC_002971.4"/>
</dbReference>
<dbReference type="RefSeq" id="NP_819743.2">
    <property type="nucleotide sequence ID" value="NC_002971.4"/>
</dbReference>
<protein>
    <recommendedName>
        <fullName evidence="3">DUF3775 domain-containing protein</fullName>
    </recommendedName>
</protein>
<reference evidence="1 2" key="1">
    <citation type="journal article" date="2003" name="Proc. Natl. Acad. Sci. U.S.A.">
        <title>Complete genome sequence of the Q-fever pathogen, Coxiella burnetii.</title>
        <authorList>
            <person name="Seshadri R."/>
            <person name="Paulsen I.T."/>
            <person name="Eisen J.A."/>
            <person name="Read T.D."/>
            <person name="Nelson K.E."/>
            <person name="Nelson W.C."/>
            <person name="Ward N.L."/>
            <person name="Tettelin H."/>
            <person name="Davidsen T.M."/>
            <person name="Beanan M.J."/>
            <person name="Deboy R.T."/>
            <person name="Daugherty S.C."/>
            <person name="Brinkac L.M."/>
            <person name="Madupu R."/>
            <person name="Dodson R.J."/>
            <person name="Khouri H.M."/>
            <person name="Lee K.H."/>
            <person name="Carty H.A."/>
            <person name="Scanlan D."/>
            <person name="Heinzen R.A."/>
            <person name="Thompson H.A."/>
            <person name="Samuel J.E."/>
            <person name="Fraser C.M."/>
            <person name="Heidelberg J.F."/>
        </authorList>
    </citation>
    <scope>NUCLEOTIDE SEQUENCE [LARGE SCALE GENOMIC DNA]</scope>
    <source>
        <strain evidence="2">RSA 493 / Nine Mile phase I</strain>
    </source>
</reference>
<dbReference type="KEGG" id="cbu:CBU_0714"/>
<dbReference type="HOGENOM" id="CLU_122278_0_0_6"/>
<evidence type="ECO:0000313" key="2">
    <source>
        <dbReference type="Proteomes" id="UP000002671"/>
    </source>
</evidence>
<dbReference type="InterPro" id="IPR022254">
    <property type="entry name" value="DUF3775"/>
</dbReference>
<evidence type="ECO:0008006" key="3">
    <source>
        <dbReference type="Google" id="ProtNLM"/>
    </source>
</evidence>
<dbReference type="GeneID" id="1208604"/>